<evidence type="ECO:0008006" key="5">
    <source>
        <dbReference type="Google" id="ProtNLM"/>
    </source>
</evidence>
<keyword evidence="2" id="KW-0812">Transmembrane</keyword>
<feature type="transmembrane region" description="Helical" evidence="2">
    <location>
        <begin position="85"/>
        <end position="106"/>
    </location>
</feature>
<evidence type="ECO:0000256" key="2">
    <source>
        <dbReference type="SAM" id="Phobius"/>
    </source>
</evidence>
<feature type="transmembrane region" description="Helical" evidence="2">
    <location>
        <begin position="20"/>
        <end position="40"/>
    </location>
</feature>
<organism evidence="3 4">
    <name type="scientific">Mollisia scopiformis</name>
    <name type="common">Conifer needle endophyte fungus</name>
    <name type="synonym">Phialocephala scopiformis</name>
    <dbReference type="NCBI Taxonomy" id="149040"/>
    <lineage>
        <taxon>Eukaryota</taxon>
        <taxon>Fungi</taxon>
        <taxon>Dikarya</taxon>
        <taxon>Ascomycota</taxon>
        <taxon>Pezizomycotina</taxon>
        <taxon>Leotiomycetes</taxon>
        <taxon>Helotiales</taxon>
        <taxon>Mollisiaceae</taxon>
        <taxon>Mollisia</taxon>
    </lineage>
</organism>
<feature type="transmembrane region" description="Helical" evidence="2">
    <location>
        <begin position="46"/>
        <end position="73"/>
    </location>
</feature>
<feature type="transmembrane region" description="Helical" evidence="2">
    <location>
        <begin position="126"/>
        <end position="147"/>
    </location>
</feature>
<keyword evidence="2" id="KW-0472">Membrane</keyword>
<gene>
    <name evidence="3" type="ORF">LY89DRAFT_330528</name>
</gene>
<feature type="compositionally biased region" description="Basic and acidic residues" evidence="1">
    <location>
        <begin position="180"/>
        <end position="190"/>
    </location>
</feature>
<sequence length="190" mass="21447">MSSSPPSPRPVRLPWLQLALRALTALVAVMAIIIAIVVSASRHRTWYTVFVSAFVALFIDTAETIALASRYVGKLRDPVPRIHPVILIALDFCALCMLIWSFFALFLDAWGPHKNTSLKPYNASPFNIVETWFAVAIGAIHAILLVFDCVDCCSIRESASPVYEYEPRPRPRPRQRATTRSRDDLFDMDW</sequence>
<keyword evidence="4" id="KW-1185">Reference proteome</keyword>
<dbReference type="GeneID" id="28816511"/>
<dbReference type="InParanoid" id="A0A132B7R6"/>
<evidence type="ECO:0000313" key="4">
    <source>
        <dbReference type="Proteomes" id="UP000070700"/>
    </source>
</evidence>
<dbReference type="AlphaFoldDB" id="A0A132B7R6"/>
<proteinExistence type="predicted"/>
<dbReference type="Proteomes" id="UP000070700">
    <property type="component" value="Unassembled WGS sequence"/>
</dbReference>
<dbReference type="RefSeq" id="XP_018062801.1">
    <property type="nucleotide sequence ID" value="XM_018206785.1"/>
</dbReference>
<name>A0A132B7R6_MOLSC</name>
<accession>A0A132B7R6</accession>
<protein>
    <recommendedName>
        <fullName evidence="5">MARVEL domain-containing protein</fullName>
    </recommendedName>
</protein>
<evidence type="ECO:0000256" key="1">
    <source>
        <dbReference type="SAM" id="MobiDB-lite"/>
    </source>
</evidence>
<reference evidence="3 4" key="1">
    <citation type="submission" date="2015-10" db="EMBL/GenBank/DDBJ databases">
        <title>Full genome of DAOMC 229536 Phialocephala scopiformis, a fungal endophyte of spruce producing the potent anti-insectan compound rugulosin.</title>
        <authorList>
            <consortium name="DOE Joint Genome Institute"/>
            <person name="Walker A.K."/>
            <person name="Frasz S.L."/>
            <person name="Seifert K.A."/>
            <person name="Miller J.D."/>
            <person name="Mondo S.J."/>
            <person name="Labutti K."/>
            <person name="Lipzen A."/>
            <person name="Dockter R."/>
            <person name="Kennedy M."/>
            <person name="Grigoriev I.V."/>
            <person name="Spatafora J.W."/>
        </authorList>
    </citation>
    <scope>NUCLEOTIDE SEQUENCE [LARGE SCALE GENOMIC DNA]</scope>
    <source>
        <strain evidence="3 4">CBS 120377</strain>
    </source>
</reference>
<feature type="region of interest" description="Disordered" evidence="1">
    <location>
        <begin position="164"/>
        <end position="190"/>
    </location>
</feature>
<dbReference type="KEGG" id="psco:LY89DRAFT_330528"/>
<feature type="compositionally biased region" description="Basic residues" evidence="1">
    <location>
        <begin position="170"/>
        <end position="179"/>
    </location>
</feature>
<evidence type="ECO:0000313" key="3">
    <source>
        <dbReference type="EMBL" id="KUJ08446.1"/>
    </source>
</evidence>
<dbReference type="EMBL" id="KQ947435">
    <property type="protein sequence ID" value="KUJ08446.1"/>
    <property type="molecule type" value="Genomic_DNA"/>
</dbReference>
<dbReference type="OrthoDB" id="3503110at2759"/>
<keyword evidence="2" id="KW-1133">Transmembrane helix</keyword>